<gene>
    <name evidence="5" type="ORF">SAMN02745752_01783</name>
</gene>
<evidence type="ECO:0000256" key="3">
    <source>
        <dbReference type="SAM" id="SignalP"/>
    </source>
</evidence>
<keyword evidence="3" id="KW-0732">Signal</keyword>
<organism evidence="5 6">
    <name type="scientific">Marinospirillum alkaliphilum DSM 21637</name>
    <dbReference type="NCBI Taxonomy" id="1122209"/>
    <lineage>
        <taxon>Bacteria</taxon>
        <taxon>Pseudomonadati</taxon>
        <taxon>Pseudomonadota</taxon>
        <taxon>Gammaproteobacteria</taxon>
        <taxon>Oceanospirillales</taxon>
        <taxon>Oceanospirillaceae</taxon>
        <taxon>Marinospirillum</taxon>
    </lineage>
</organism>
<dbReference type="STRING" id="1122209.SAMN02745752_01783"/>
<sequence length="133" mass="14421">MKCLSEERTKRMTLLPLSLLLSLLLLSACASTPDAPNASMSDARDAIAQAEQADSRQYAGGELNEARRKLEMAERAIHQEDMVEAGYLAREAEVLALLAAAKTEAAKAAEINQEMERAAKALTEEMGRSGDKK</sequence>
<dbReference type="EMBL" id="FPJW01000006">
    <property type="protein sequence ID" value="SFX47833.1"/>
    <property type="molecule type" value="Genomic_DNA"/>
</dbReference>
<dbReference type="PROSITE" id="PS51257">
    <property type="entry name" value="PROKAR_LIPOPROTEIN"/>
    <property type="match status" value="1"/>
</dbReference>
<proteinExistence type="predicted"/>
<dbReference type="Pfam" id="PF14346">
    <property type="entry name" value="DUF4398"/>
    <property type="match status" value="1"/>
</dbReference>
<dbReference type="Gene3D" id="1.20.1270.390">
    <property type="match status" value="1"/>
</dbReference>
<keyword evidence="1" id="KW-0175">Coiled coil</keyword>
<dbReference type="InterPro" id="IPR025511">
    <property type="entry name" value="DUF4398"/>
</dbReference>
<dbReference type="AlphaFoldDB" id="A0A1K1XDR0"/>
<dbReference type="Proteomes" id="UP000182350">
    <property type="component" value="Unassembled WGS sequence"/>
</dbReference>
<evidence type="ECO:0000313" key="6">
    <source>
        <dbReference type="Proteomes" id="UP000182350"/>
    </source>
</evidence>
<name>A0A1K1XDR0_9GAMM</name>
<evidence type="ECO:0000256" key="2">
    <source>
        <dbReference type="SAM" id="MobiDB-lite"/>
    </source>
</evidence>
<feature type="chain" id="PRO_5011978455" description="DUF4398 domain-containing protein" evidence="3">
    <location>
        <begin position="31"/>
        <end position="133"/>
    </location>
</feature>
<accession>A0A1K1XDR0</accession>
<reference evidence="5 6" key="1">
    <citation type="submission" date="2016-11" db="EMBL/GenBank/DDBJ databases">
        <authorList>
            <person name="Jaros S."/>
            <person name="Januszkiewicz K."/>
            <person name="Wedrychowicz H."/>
        </authorList>
    </citation>
    <scope>NUCLEOTIDE SEQUENCE [LARGE SCALE GENOMIC DNA]</scope>
    <source>
        <strain evidence="5 6">DSM 21637</strain>
    </source>
</reference>
<evidence type="ECO:0000256" key="1">
    <source>
        <dbReference type="SAM" id="Coils"/>
    </source>
</evidence>
<feature type="coiled-coil region" evidence="1">
    <location>
        <begin position="63"/>
        <end position="125"/>
    </location>
</feature>
<keyword evidence="6" id="KW-1185">Reference proteome</keyword>
<dbReference type="RefSeq" id="WP_084662080.1">
    <property type="nucleotide sequence ID" value="NZ_FPJW01000006.1"/>
</dbReference>
<feature type="domain" description="DUF4398" evidence="4">
    <location>
        <begin position="39"/>
        <end position="112"/>
    </location>
</feature>
<feature type="signal peptide" evidence="3">
    <location>
        <begin position="1"/>
        <end position="30"/>
    </location>
</feature>
<evidence type="ECO:0000313" key="5">
    <source>
        <dbReference type="EMBL" id="SFX47833.1"/>
    </source>
</evidence>
<evidence type="ECO:0000259" key="4">
    <source>
        <dbReference type="Pfam" id="PF14346"/>
    </source>
</evidence>
<feature type="region of interest" description="Disordered" evidence="2">
    <location>
        <begin position="33"/>
        <end position="55"/>
    </location>
</feature>
<dbReference type="OrthoDB" id="6370526at2"/>
<protein>
    <recommendedName>
        <fullName evidence="4">DUF4398 domain-containing protein</fullName>
    </recommendedName>
</protein>